<dbReference type="RefSeq" id="WP_233725654.1">
    <property type="nucleotide sequence ID" value="NZ_JAJVCN010000001.1"/>
</dbReference>
<evidence type="ECO:0000313" key="1">
    <source>
        <dbReference type="EMBL" id="MCE7004115.1"/>
    </source>
</evidence>
<sequence>MARYRAIFDKASQDIAALMDAMTKVFAGHDWYGRGGGLKIDLASVVISAIATAATTVLSGGGAALIAAVSLIDAASEAIKTASGQPANKITVLLEDHDFLRDTVKQYLDAVAKVERDAADAIRQLAEALPNKVDEMRLHRDHPTHPGSTTHSGGSVPLYRDYF</sequence>
<keyword evidence="2" id="KW-1185">Reference proteome</keyword>
<reference evidence="1 2" key="1">
    <citation type="submission" date="2021-12" db="EMBL/GenBank/DDBJ databases">
        <title>Genome sequence of Kibdelosporangium philippinense ATCC 49844.</title>
        <authorList>
            <person name="Fedorov E.A."/>
            <person name="Omeragic M."/>
            <person name="Shalygina K.F."/>
            <person name="Maclea K.S."/>
        </authorList>
    </citation>
    <scope>NUCLEOTIDE SEQUENCE [LARGE SCALE GENOMIC DNA]</scope>
    <source>
        <strain evidence="1 2">ATCC 49844</strain>
    </source>
</reference>
<evidence type="ECO:0000313" key="2">
    <source>
        <dbReference type="Proteomes" id="UP001521150"/>
    </source>
</evidence>
<protein>
    <recommendedName>
        <fullName evidence="3">ESX-1 secretion-associated protein</fullName>
    </recommendedName>
</protein>
<comment type="caution">
    <text evidence="1">The sequence shown here is derived from an EMBL/GenBank/DDBJ whole genome shotgun (WGS) entry which is preliminary data.</text>
</comment>
<accession>A0ABS8Z8G8</accession>
<dbReference type="Proteomes" id="UP001521150">
    <property type="component" value="Unassembled WGS sequence"/>
</dbReference>
<gene>
    <name evidence="1" type="ORF">LWC34_14915</name>
</gene>
<dbReference type="EMBL" id="JAJVCN010000001">
    <property type="protein sequence ID" value="MCE7004115.1"/>
    <property type="molecule type" value="Genomic_DNA"/>
</dbReference>
<evidence type="ECO:0008006" key="3">
    <source>
        <dbReference type="Google" id="ProtNLM"/>
    </source>
</evidence>
<organism evidence="1 2">
    <name type="scientific">Kibdelosporangium philippinense</name>
    <dbReference type="NCBI Taxonomy" id="211113"/>
    <lineage>
        <taxon>Bacteria</taxon>
        <taxon>Bacillati</taxon>
        <taxon>Actinomycetota</taxon>
        <taxon>Actinomycetes</taxon>
        <taxon>Pseudonocardiales</taxon>
        <taxon>Pseudonocardiaceae</taxon>
        <taxon>Kibdelosporangium</taxon>
    </lineage>
</organism>
<name>A0ABS8Z8G8_9PSEU</name>
<proteinExistence type="predicted"/>